<feature type="compositionally biased region" description="Basic and acidic residues" evidence="1">
    <location>
        <begin position="139"/>
        <end position="149"/>
    </location>
</feature>
<evidence type="ECO:0000313" key="2">
    <source>
        <dbReference type="EMBL" id="KAK9916489.1"/>
    </source>
</evidence>
<comment type="caution">
    <text evidence="2">The sequence shown here is derived from an EMBL/GenBank/DDBJ whole genome shotgun (WGS) entry which is preliminary data.</text>
</comment>
<feature type="region of interest" description="Disordered" evidence="1">
    <location>
        <begin position="88"/>
        <end position="164"/>
    </location>
</feature>
<dbReference type="Proteomes" id="UP001491310">
    <property type="component" value="Unassembled WGS sequence"/>
</dbReference>
<dbReference type="EMBL" id="JALJOT010000003">
    <property type="protein sequence ID" value="KAK9916489.1"/>
    <property type="molecule type" value="Genomic_DNA"/>
</dbReference>
<evidence type="ECO:0000313" key="3">
    <source>
        <dbReference type="Proteomes" id="UP001491310"/>
    </source>
</evidence>
<name>A0ABR2YYR0_9CHLO</name>
<keyword evidence="3" id="KW-1185">Reference proteome</keyword>
<evidence type="ECO:0000256" key="1">
    <source>
        <dbReference type="SAM" id="MobiDB-lite"/>
    </source>
</evidence>
<protein>
    <submittedName>
        <fullName evidence="2">Uncharacterized protein</fullName>
    </submittedName>
</protein>
<feature type="compositionally biased region" description="Basic residues" evidence="1">
    <location>
        <begin position="88"/>
        <end position="132"/>
    </location>
</feature>
<reference evidence="2 3" key="1">
    <citation type="journal article" date="2024" name="Nat. Commun.">
        <title>Phylogenomics reveals the evolutionary origins of lichenization in chlorophyte algae.</title>
        <authorList>
            <person name="Puginier C."/>
            <person name="Libourel C."/>
            <person name="Otte J."/>
            <person name="Skaloud P."/>
            <person name="Haon M."/>
            <person name="Grisel S."/>
            <person name="Petersen M."/>
            <person name="Berrin J.G."/>
            <person name="Delaux P.M."/>
            <person name="Dal Grande F."/>
            <person name="Keller J."/>
        </authorList>
    </citation>
    <scope>NUCLEOTIDE SEQUENCE [LARGE SCALE GENOMIC DNA]</scope>
    <source>
        <strain evidence="2 3">SAG 216-7</strain>
    </source>
</reference>
<organism evidence="2 3">
    <name type="scientific">Coccomyxa subellipsoidea</name>
    <dbReference type="NCBI Taxonomy" id="248742"/>
    <lineage>
        <taxon>Eukaryota</taxon>
        <taxon>Viridiplantae</taxon>
        <taxon>Chlorophyta</taxon>
        <taxon>core chlorophytes</taxon>
        <taxon>Trebouxiophyceae</taxon>
        <taxon>Trebouxiophyceae incertae sedis</taxon>
        <taxon>Coccomyxaceae</taxon>
        <taxon>Coccomyxa</taxon>
    </lineage>
</organism>
<accession>A0ABR2YYR0</accession>
<gene>
    <name evidence="2" type="ORF">WJX75_003288</name>
</gene>
<sequence length="164" mass="19204">MDLFKTSLRKCLEHHLIPFNISLINDIMRKEDRSWNIRSLNTTFLIFMKKLEDEGYVDLATRGSTTMVAGSARYRDIIQATTERMRHARLNRRSRSRSRLRSPPLGRRRSRSPLRARRSPSRGRSRSPRRRCSPSQPRRRSESPVRGGDRWPLGGAGGERWEMT</sequence>
<proteinExistence type="predicted"/>